<dbReference type="AlphaFoldDB" id="A0A2W2FZK3"/>
<dbReference type="GO" id="GO:0000160">
    <property type="term" value="P:phosphorelay signal transduction system"/>
    <property type="evidence" value="ECO:0007669"/>
    <property type="project" value="TreeGrafter"/>
</dbReference>
<dbReference type="InterPro" id="IPR003594">
    <property type="entry name" value="HATPase_dom"/>
</dbReference>
<feature type="region of interest" description="Disordered" evidence="6">
    <location>
        <begin position="697"/>
        <end position="926"/>
    </location>
</feature>
<comment type="caution">
    <text evidence="9">The sequence shown here is derived from an EMBL/GenBank/DDBJ whole genome shotgun (WGS) entry which is preliminary data.</text>
</comment>
<proteinExistence type="predicted"/>
<dbReference type="InterPro" id="IPR013587">
    <property type="entry name" value="Nitrate/nitrite_sensing"/>
</dbReference>
<dbReference type="Proteomes" id="UP000248544">
    <property type="component" value="Unassembled WGS sequence"/>
</dbReference>
<evidence type="ECO:0000256" key="3">
    <source>
        <dbReference type="ARBA" id="ARBA00022553"/>
    </source>
</evidence>
<evidence type="ECO:0000256" key="2">
    <source>
        <dbReference type="ARBA" id="ARBA00012438"/>
    </source>
</evidence>
<dbReference type="EMBL" id="POUA01000179">
    <property type="protein sequence ID" value="PZG41133.1"/>
    <property type="molecule type" value="Genomic_DNA"/>
</dbReference>
<feature type="transmembrane region" description="Helical" evidence="7">
    <location>
        <begin position="75"/>
        <end position="97"/>
    </location>
</feature>
<name>A0A2W2FZK3_9ACTN</name>
<dbReference type="Pfam" id="PF02518">
    <property type="entry name" value="HATPase_c"/>
    <property type="match status" value="1"/>
</dbReference>
<accession>A0A2W2FZK3</accession>
<dbReference type="PANTHER" id="PTHR45436">
    <property type="entry name" value="SENSOR HISTIDINE KINASE YKOH"/>
    <property type="match status" value="1"/>
</dbReference>
<protein>
    <recommendedName>
        <fullName evidence="2">histidine kinase</fullName>
        <ecNumber evidence="2">2.7.13.3</ecNumber>
    </recommendedName>
</protein>
<feature type="compositionally biased region" description="Basic and acidic residues" evidence="6">
    <location>
        <begin position="887"/>
        <end position="896"/>
    </location>
</feature>
<feature type="compositionally biased region" description="Low complexity" evidence="6">
    <location>
        <begin position="697"/>
        <end position="708"/>
    </location>
</feature>
<sequence>MPRSEREAQRRVTGEPASAKAERHARLQCAESLIGASLLSDLPGGGFTGICDATASLQTLMRLGRVRMASRNRSIRFKISLLLLLPLLSLSALWGFVLNVTVGDGMALLRADTLYQTIGVTATDLGAQLQAERARSTVAISSRVVTSELGAQRATTDQAVRKLRGAEAAGSERGDIGPELRAPLTALLTQLDLLPAVRAGIDSGRSDRLTALTDYNTVLDRVYRLYDQLVAVPDMSIYQQAGAMQAMGNAREIIARQNALISGALIDQRITPAEHGAFTEYVSTRRFLHARGISSLDAELRRPYQKLLASTAFAQFTALEDQLVQALAKGTLPPGAERWRTTVDEISASLDELSASSSAVLAERSGSVATNILVRIGIAGGLGLLAVIVSILISVRFGRRLAHDLAGLRRAATELAGVRLPRIVERLRRGERVDVGTEAPPIVVSGSAEVKDVAEAFGSVQRTAVEAAVGQANLRRGVGQVFLNLARRKQSLLHRQLALLDAMQRRTDDPDTLDDLFKLDHLTTRMRRHAEGLIILSGATPGRAWRNPVPVVDVLRAAVAEVEDYTRVSVQPVPDTALDGTAVADVTHLIAELVENATVYSPAETTVMVRGDLVANGFAVEVEDRGLGLLPEEYEAINERLAGPPEFDLADSDRLGLFVVGQLAARHGIRVVLRASPYGGTVAIVLLPRALMADARAAQPAVVPVQRRTLPGSRRRAARAAAREPAQRSAPPPGDERPALEQPPGAAGGESADARGPFTPPEEQDGPKPPLPTRRVRRTSPSSLSVVPGAEAAAAPAPAPEEVGEPGEAVPAAARSTPSGAIPGAAPEPEPAPSATGEATPGETTDAGLPRRVPQAGLAPQLRQDVANEDPAKGETDPEDPDAPPDAGDRSPEEVRAIFSSFQRGARRGREDAHYVHQTTVDKRDE</sequence>
<evidence type="ECO:0000256" key="1">
    <source>
        <dbReference type="ARBA" id="ARBA00000085"/>
    </source>
</evidence>
<keyword evidence="7" id="KW-1133">Transmembrane helix</keyword>
<dbReference type="GO" id="GO:0004673">
    <property type="term" value="F:protein histidine kinase activity"/>
    <property type="evidence" value="ECO:0007669"/>
    <property type="project" value="UniProtKB-EC"/>
</dbReference>
<dbReference type="SMART" id="SM00387">
    <property type="entry name" value="HATPase_c"/>
    <property type="match status" value="1"/>
</dbReference>
<feature type="compositionally biased region" description="Low complexity" evidence="6">
    <location>
        <begin position="779"/>
        <end position="796"/>
    </location>
</feature>
<dbReference type="GO" id="GO:0005886">
    <property type="term" value="C:plasma membrane"/>
    <property type="evidence" value="ECO:0007669"/>
    <property type="project" value="TreeGrafter"/>
</dbReference>
<dbReference type="PROSITE" id="PS50906">
    <property type="entry name" value="NIT"/>
    <property type="match status" value="1"/>
</dbReference>
<keyword evidence="3" id="KW-0597">Phosphoprotein</keyword>
<gene>
    <name evidence="9" type="ORF">C1I98_21715</name>
</gene>
<dbReference type="SUPFAM" id="SSF55874">
    <property type="entry name" value="ATPase domain of HSP90 chaperone/DNA topoisomerase II/histidine kinase"/>
    <property type="match status" value="1"/>
</dbReference>
<keyword evidence="7" id="KW-0812">Transmembrane</keyword>
<keyword evidence="5" id="KW-0418">Kinase</keyword>
<dbReference type="EC" id="2.7.13.3" evidence="2"/>
<evidence type="ECO:0000256" key="6">
    <source>
        <dbReference type="SAM" id="MobiDB-lite"/>
    </source>
</evidence>
<feature type="compositionally biased region" description="Basic and acidic residues" evidence="6">
    <location>
        <begin position="908"/>
        <end position="926"/>
    </location>
</feature>
<dbReference type="Pfam" id="PF08376">
    <property type="entry name" value="NIT"/>
    <property type="match status" value="1"/>
</dbReference>
<dbReference type="Gene3D" id="3.30.565.10">
    <property type="entry name" value="Histidine kinase-like ATPase, C-terminal domain"/>
    <property type="match status" value="1"/>
</dbReference>
<keyword evidence="4" id="KW-0808">Transferase</keyword>
<organism evidence="9 10">
    <name type="scientific">Spongiactinospora gelatinilytica</name>
    <dbReference type="NCBI Taxonomy" id="2666298"/>
    <lineage>
        <taxon>Bacteria</taxon>
        <taxon>Bacillati</taxon>
        <taxon>Actinomycetota</taxon>
        <taxon>Actinomycetes</taxon>
        <taxon>Streptosporangiales</taxon>
        <taxon>Streptosporangiaceae</taxon>
        <taxon>Spongiactinospora</taxon>
    </lineage>
</organism>
<keyword evidence="7" id="KW-0472">Membrane</keyword>
<dbReference type="InterPro" id="IPR050428">
    <property type="entry name" value="TCS_sensor_his_kinase"/>
</dbReference>
<evidence type="ECO:0000313" key="10">
    <source>
        <dbReference type="Proteomes" id="UP000248544"/>
    </source>
</evidence>
<evidence type="ECO:0000313" key="9">
    <source>
        <dbReference type="EMBL" id="PZG41133.1"/>
    </source>
</evidence>
<comment type="catalytic activity">
    <reaction evidence="1">
        <text>ATP + protein L-histidine = ADP + protein N-phospho-L-histidine.</text>
        <dbReference type="EC" id="2.7.13.3"/>
    </reaction>
</comment>
<keyword evidence="10" id="KW-1185">Reference proteome</keyword>
<evidence type="ECO:0000256" key="4">
    <source>
        <dbReference type="ARBA" id="ARBA00022679"/>
    </source>
</evidence>
<reference evidence="9 10" key="1">
    <citation type="submission" date="2018-01" db="EMBL/GenBank/DDBJ databases">
        <title>Draft genome sequence of Sphaerisporangium sp. 7K107.</title>
        <authorList>
            <person name="Sahin N."/>
            <person name="Saygin H."/>
            <person name="Ay H."/>
        </authorList>
    </citation>
    <scope>NUCLEOTIDE SEQUENCE [LARGE SCALE GENOMIC DNA]</scope>
    <source>
        <strain evidence="9 10">7K107</strain>
    </source>
</reference>
<evidence type="ECO:0000256" key="7">
    <source>
        <dbReference type="SAM" id="Phobius"/>
    </source>
</evidence>
<evidence type="ECO:0000259" key="8">
    <source>
        <dbReference type="PROSITE" id="PS50906"/>
    </source>
</evidence>
<feature type="compositionally biased region" description="Low complexity" evidence="6">
    <location>
        <begin position="806"/>
        <end position="825"/>
    </location>
</feature>
<dbReference type="PANTHER" id="PTHR45436:SF5">
    <property type="entry name" value="SENSOR HISTIDINE KINASE TRCS"/>
    <property type="match status" value="1"/>
</dbReference>
<feature type="compositionally biased region" description="Low complexity" evidence="6">
    <location>
        <begin position="833"/>
        <end position="842"/>
    </location>
</feature>
<evidence type="ECO:0000256" key="5">
    <source>
        <dbReference type="ARBA" id="ARBA00022777"/>
    </source>
</evidence>
<dbReference type="InterPro" id="IPR010910">
    <property type="entry name" value="Nitrate/nitrite_sensing_bac"/>
</dbReference>
<feature type="domain" description="NIT" evidence="8">
    <location>
        <begin position="120"/>
        <end position="368"/>
    </location>
</feature>
<dbReference type="InterPro" id="IPR036890">
    <property type="entry name" value="HATPase_C_sf"/>
</dbReference>